<dbReference type="OrthoDB" id="2384025at2759"/>
<name>A0A9N9F8F9_9GLOM</name>
<reference evidence="3" key="1">
    <citation type="submission" date="2021-06" db="EMBL/GenBank/DDBJ databases">
        <authorList>
            <person name="Kallberg Y."/>
            <person name="Tangrot J."/>
            <person name="Rosling A."/>
        </authorList>
    </citation>
    <scope>NUCLEOTIDE SEQUENCE</scope>
    <source>
        <strain evidence="3">UK204</strain>
    </source>
</reference>
<evidence type="ECO:0000313" key="4">
    <source>
        <dbReference type="Proteomes" id="UP000789570"/>
    </source>
</evidence>
<keyword evidence="2" id="KW-0812">Transmembrane</keyword>
<feature type="region of interest" description="Disordered" evidence="1">
    <location>
        <begin position="1"/>
        <end position="25"/>
    </location>
</feature>
<comment type="caution">
    <text evidence="3">The sequence shown here is derived from an EMBL/GenBank/DDBJ whole genome shotgun (WGS) entry which is preliminary data.</text>
</comment>
<keyword evidence="2" id="KW-1133">Transmembrane helix</keyword>
<protein>
    <submittedName>
        <fullName evidence="3">13223_t:CDS:1</fullName>
    </submittedName>
</protein>
<dbReference type="Proteomes" id="UP000789570">
    <property type="component" value="Unassembled WGS sequence"/>
</dbReference>
<proteinExistence type="predicted"/>
<feature type="transmembrane region" description="Helical" evidence="2">
    <location>
        <begin position="93"/>
        <end position="114"/>
    </location>
</feature>
<sequence>MSQEETATTNVGSQEKIALSRTTTSEGKNISFKIDTPDANAVIKSTTESSGFDRSANNNDLELSTYETHSIEENVEPWKQAGPWYRDISKRRWFAFIVFALLIIIIIIVVPVVVSNATK</sequence>
<dbReference type="EMBL" id="CAJVPQ010000882">
    <property type="protein sequence ID" value="CAG8516654.1"/>
    <property type="molecule type" value="Genomic_DNA"/>
</dbReference>
<organism evidence="3 4">
    <name type="scientific">Funneliformis caledonium</name>
    <dbReference type="NCBI Taxonomy" id="1117310"/>
    <lineage>
        <taxon>Eukaryota</taxon>
        <taxon>Fungi</taxon>
        <taxon>Fungi incertae sedis</taxon>
        <taxon>Mucoromycota</taxon>
        <taxon>Glomeromycotina</taxon>
        <taxon>Glomeromycetes</taxon>
        <taxon>Glomerales</taxon>
        <taxon>Glomeraceae</taxon>
        <taxon>Funneliformis</taxon>
    </lineage>
</organism>
<gene>
    <name evidence="3" type="ORF">FCALED_LOCUS4480</name>
</gene>
<keyword evidence="4" id="KW-1185">Reference proteome</keyword>
<feature type="compositionally biased region" description="Polar residues" evidence="1">
    <location>
        <begin position="1"/>
        <end position="13"/>
    </location>
</feature>
<dbReference type="AlphaFoldDB" id="A0A9N9F8F9"/>
<accession>A0A9N9F8F9</accession>
<evidence type="ECO:0000313" key="3">
    <source>
        <dbReference type="EMBL" id="CAG8516654.1"/>
    </source>
</evidence>
<evidence type="ECO:0000256" key="1">
    <source>
        <dbReference type="SAM" id="MobiDB-lite"/>
    </source>
</evidence>
<keyword evidence="2" id="KW-0472">Membrane</keyword>
<evidence type="ECO:0000256" key="2">
    <source>
        <dbReference type="SAM" id="Phobius"/>
    </source>
</evidence>